<evidence type="ECO:0000256" key="3">
    <source>
        <dbReference type="SAM" id="MobiDB-lite"/>
    </source>
</evidence>
<name>A0AAD9PVW8_ACRCE</name>
<dbReference type="EMBL" id="JARQWQ010000115">
    <property type="protein sequence ID" value="KAK2550077.1"/>
    <property type="molecule type" value="Genomic_DNA"/>
</dbReference>
<dbReference type="InterPro" id="IPR027805">
    <property type="entry name" value="Transposase_HTH_dom"/>
</dbReference>
<feature type="compositionally biased region" description="Basic and acidic residues" evidence="3">
    <location>
        <begin position="110"/>
        <end position="124"/>
    </location>
</feature>
<keyword evidence="2" id="KW-0479">Metal-binding</keyword>
<feature type="domain" description="Transposase Helix-turn-helix" evidence="5">
    <location>
        <begin position="125"/>
        <end position="172"/>
    </location>
</feature>
<feature type="domain" description="DDE Tnp4" evidence="4">
    <location>
        <begin position="202"/>
        <end position="341"/>
    </location>
</feature>
<accession>A0AAD9PVW8</accession>
<evidence type="ECO:0008006" key="8">
    <source>
        <dbReference type="Google" id="ProtNLM"/>
    </source>
</evidence>
<evidence type="ECO:0000259" key="5">
    <source>
        <dbReference type="Pfam" id="PF13613"/>
    </source>
</evidence>
<reference evidence="6" key="1">
    <citation type="journal article" date="2023" name="G3 (Bethesda)">
        <title>Whole genome assembly and annotation of the endangered Caribbean coral Acropora cervicornis.</title>
        <authorList>
            <person name="Selwyn J.D."/>
            <person name="Vollmer S.V."/>
        </authorList>
    </citation>
    <scope>NUCLEOTIDE SEQUENCE</scope>
    <source>
        <strain evidence="6">K2</strain>
    </source>
</reference>
<dbReference type="PANTHER" id="PTHR23080">
    <property type="entry name" value="THAP DOMAIN PROTEIN"/>
    <property type="match status" value="1"/>
</dbReference>
<dbReference type="InterPro" id="IPR027806">
    <property type="entry name" value="HARBI1_dom"/>
</dbReference>
<sequence length="342" mass="39255">MLKRQLKLDLWRTRDLTIFGRVLIIKSLGISQLVYSISNVEVPDYIVSTKRIQRKRFTIEDIEHSDHLVKLHTRLQNAEVLKLLADKLRDKAARLHYARGSASNTPKYHQQAENREKPDPERKTSVEEEFFMNLVRLRQSLTEEDLAFRMKVSQSTVNRIVTTWIAFLSRELAPLIYWPTGEEVKLYYPECFKTFPNVKAIIDCTEVYIQRPSLAEAQALTYSTYKSTNTWKTLVGCTTAGTVSFISPGQGGMASDRKLVEDSGILDKSECNDTCMADRGFNIQDLLLSIDVKLVIPPFTKGRTQFVKDKVGKTPNIARARIHIERAIGRIKDFRILSNTFH</sequence>
<evidence type="ECO:0000259" key="4">
    <source>
        <dbReference type="Pfam" id="PF13359"/>
    </source>
</evidence>
<dbReference type="AlphaFoldDB" id="A0AAD9PVW8"/>
<dbReference type="Proteomes" id="UP001249851">
    <property type="component" value="Unassembled WGS sequence"/>
</dbReference>
<comment type="caution">
    <text evidence="6">The sequence shown here is derived from an EMBL/GenBank/DDBJ whole genome shotgun (WGS) entry which is preliminary data.</text>
</comment>
<evidence type="ECO:0000313" key="7">
    <source>
        <dbReference type="Proteomes" id="UP001249851"/>
    </source>
</evidence>
<dbReference type="GO" id="GO:0046872">
    <property type="term" value="F:metal ion binding"/>
    <property type="evidence" value="ECO:0007669"/>
    <property type="project" value="UniProtKB-KW"/>
</dbReference>
<gene>
    <name evidence="6" type="ORF">P5673_029261</name>
</gene>
<dbReference type="PANTHER" id="PTHR23080:SF63">
    <property type="entry name" value="TICK TRANSPOSON"/>
    <property type="match status" value="1"/>
</dbReference>
<evidence type="ECO:0000256" key="2">
    <source>
        <dbReference type="ARBA" id="ARBA00022723"/>
    </source>
</evidence>
<organism evidence="6 7">
    <name type="scientific">Acropora cervicornis</name>
    <name type="common">Staghorn coral</name>
    <dbReference type="NCBI Taxonomy" id="6130"/>
    <lineage>
        <taxon>Eukaryota</taxon>
        <taxon>Metazoa</taxon>
        <taxon>Cnidaria</taxon>
        <taxon>Anthozoa</taxon>
        <taxon>Hexacorallia</taxon>
        <taxon>Scleractinia</taxon>
        <taxon>Astrocoeniina</taxon>
        <taxon>Acroporidae</taxon>
        <taxon>Acropora</taxon>
    </lineage>
</organism>
<dbReference type="Pfam" id="PF13359">
    <property type="entry name" value="DDE_Tnp_4"/>
    <property type="match status" value="1"/>
</dbReference>
<proteinExistence type="predicted"/>
<evidence type="ECO:0000256" key="1">
    <source>
        <dbReference type="ARBA" id="ARBA00001968"/>
    </source>
</evidence>
<dbReference type="Pfam" id="PF13613">
    <property type="entry name" value="HTH_Tnp_4"/>
    <property type="match status" value="1"/>
</dbReference>
<comment type="cofactor">
    <cofactor evidence="1">
        <name>a divalent metal cation</name>
        <dbReference type="ChEBI" id="CHEBI:60240"/>
    </cofactor>
</comment>
<keyword evidence="7" id="KW-1185">Reference proteome</keyword>
<protein>
    <recommendedName>
        <fullName evidence="8">DDE Tnp4 domain-containing protein</fullName>
    </recommendedName>
</protein>
<reference evidence="6" key="2">
    <citation type="journal article" date="2023" name="Science">
        <title>Genomic signatures of disease resistance in endangered staghorn corals.</title>
        <authorList>
            <person name="Vollmer S.V."/>
            <person name="Selwyn J.D."/>
            <person name="Despard B.A."/>
            <person name="Roesel C.L."/>
        </authorList>
    </citation>
    <scope>NUCLEOTIDE SEQUENCE</scope>
    <source>
        <strain evidence="6">K2</strain>
    </source>
</reference>
<feature type="region of interest" description="Disordered" evidence="3">
    <location>
        <begin position="101"/>
        <end position="124"/>
    </location>
</feature>
<evidence type="ECO:0000313" key="6">
    <source>
        <dbReference type="EMBL" id="KAK2550077.1"/>
    </source>
</evidence>